<dbReference type="Gene3D" id="1.10.10.60">
    <property type="entry name" value="Homeodomain-like"/>
    <property type="match status" value="1"/>
</dbReference>
<dbReference type="PROSITE" id="PS50110">
    <property type="entry name" value="RESPONSE_REGULATORY"/>
    <property type="match status" value="1"/>
</dbReference>
<evidence type="ECO:0000256" key="6">
    <source>
        <dbReference type="ARBA" id="ARBA00023163"/>
    </source>
</evidence>
<keyword evidence="4" id="KW-0805">Transcription regulation</keyword>
<keyword evidence="3" id="KW-0067">ATP-binding</keyword>
<keyword evidence="9" id="KW-0175">Coiled coil</keyword>
<dbReference type="EMBL" id="FNPV01000006">
    <property type="protein sequence ID" value="SDZ00575.1"/>
    <property type="molecule type" value="Genomic_DNA"/>
</dbReference>
<dbReference type="FunFam" id="3.40.50.300:FF:000006">
    <property type="entry name" value="DNA-binding transcriptional regulator NtrC"/>
    <property type="match status" value="1"/>
</dbReference>
<dbReference type="RefSeq" id="WP_093314021.1">
    <property type="nucleotide sequence ID" value="NZ_FNPV01000006.1"/>
</dbReference>
<comment type="function">
    <text evidence="7">May play the central regulatory role in sporulation. It may be an element of the effector pathway responsible for the activation of sporulation genes in response to nutritional stress. Spo0A may act in concert with spo0H (a sigma factor) to control the expression of some genes that are critical to the sporulation process.</text>
</comment>
<dbReference type="Gene3D" id="3.40.50.300">
    <property type="entry name" value="P-loop containing nucleotide triphosphate hydrolases"/>
    <property type="match status" value="1"/>
</dbReference>
<evidence type="ECO:0000256" key="1">
    <source>
        <dbReference type="ARBA" id="ARBA00018672"/>
    </source>
</evidence>
<proteinExistence type="predicted"/>
<dbReference type="Pfam" id="PF00158">
    <property type="entry name" value="Sigma54_activat"/>
    <property type="match status" value="1"/>
</dbReference>
<keyword evidence="13" id="KW-1185">Reference proteome</keyword>
<dbReference type="PROSITE" id="PS00676">
    <property type="entry name" value="SIGMA54_INTERACT_2"/>
    <property type="match status" value="1"/>
</dbReference>
<dbReference type="OrthoDB" id="9803970at2"/>
<name>A0A1H3PI92_9FIRM</name>
<dbReference type="STRING" id="159292.SAMN05192546_106212"/>
<dbReference type="SMART" id="SM00382">
    <property type="entry name" value="AAA"/>
    <property type="match status" value="1"/>
</dbReference>
<evidence type="ECO:0000313" key="13">
    <source>
        <dbReference type="Proteomes" id="UP000199230"/>
    </source>
</evidence>
<dbReference type="GO" id="GO:0043565">
    <property type="term" value="F:sequence-specific DNA binding"/>
    <property type="evidence" value="ECO:0007669"/>
    <property type="project" value="InterPro"/>
</dbReference>
<protein>
    <recommendedName>
        <fullName evidence="1">Stage 0 sporulation protein A homolog</fullName>
    </recommendedName>
</protein>
<evidence type="ECO:0000259" key="10">
    <source>
        <dbReference type="PROSITE" id="PS50045"/>
    </source>
</evidence>
<dbReference type="PRINTS" id="PR01590">
    <property type="entry name" value="HTHFIS"/>
</dbReference>
<dbReference type="GO" id="GO:0000160">
    <property type="term" value="P:phosphorelay signal transduction system"/>
    <property type="evidence" value="ECO:0007669"/>
    <property type="project" value="InterPro"/>
</dbReference>
<dbReference type="Pfam" id="PF02954">
    <property type="entry name" value="HTH_8"/>
    <property type="match status" value="1"/>
</dbReference>
<dbReference type="InterPro" id="IPR027417">
    <property type="entry name" value="P-loop_NTPase"/>
</dbReference>
<evidence type="ECO:0000256" key="4">
    <source>
        <dbReference type="ARBA" id="ARBA00023015"/>
    </source>
</evidence>
<dbReference type="SUPFAM" id="SSF46689">
    <property type="entry name" value="Homeodomain-like"/>
    <property type="match status" value="1"/>
</dbReference>
<dbReference type="GO" id="GO:0006355">
    <property type="term" value="P:regulation of DNA-templated transcription"/>
    <property type="evidence" value="ECO:0007669"/>
    <property type="project" value="InterPro"/>
</dbReference>
<keyword evidence="8" id="KW-0597">Phosphoprotein</keyword>
<dbReference type="InterPro" id="IPR002078">
    <property type="entry name" value="Sigma_54_int"/>
</dbReference>
<keyword evidence="5" id="KW-0238">DNA-binding</keyword>
<dbReference type="PANTHER" id="PTHR32071:SF113">
    <property type="entry name" value="ALGINATE BIOSYNTHESIS TRANSCRIPTIONAL REGULATORY PROTEIN ALGB"/>
    <property type="match status" value="1"/>
</dbReference>
<dbReference type="InterPro" id="IPR002197">
    <property type="entry name" value="HTH_Fis"/>
</dbReference>
<dbReference type="InterPro" id="IPR003593">
    <property type="entry name" value="AAA+_ATPase"/>
</dbReference>
<dbReference type="SUPFAM" id="SSF52172">
    <property type="entry name" value="CheY-like"/>
    <property type="match status" value="1"/>
</dbReference>
<dbReference type="PANTHER" id="PTHR32071">
    <property type="entry name" value="TRANSCRIPTIONAL REGULATORY PROTEIN"/>
    <property type="match status" value="1"/>
</dbReference>
<evidence type="ECO:0000256" key="2">
    <source>
        <dbReference type="ARBA" id="ARBA00022741"/>
    </source>
</evidence>
<organism evidence="12 13">
    <name type="scientific">Tindallia californiensis</name>
    <dbReference type="NCBI Taxonomy" id="159292"/>
    <lineage>
        <taxon>Bacteria</taxon>
        <taxon>Bacillati</taxon>
        <taxon>Bacillota</taxon>
        <taxon>Clostridia</taxon>
        <taxon>Peptostreptococcales</taxon>
        <taxon>Tindalliaceae</taxon>
        <taxon>Tindallia</taxon>
    </lineage>
</organism>
<evidence type="ECO:0000259" key="11">
    <source>
        <dbReference type="PROSITE" id="PS50110"/>
    </source>
</evidence>
<dbReference type="PROSITE" id="PS50045">
    <property type="entry name" value="SIGMA54_INTERACT_4"/>
    <property type="match status" value="1"/>
</dbReference>
<dbReference type="Pfam" id="PF00072">
    <property type="entry name" value="Response_reg"/>
    <property type="match status" value="1"/>
</dbReference>
<dbReference type="Gene3D" id="1.10.8.60">
    <property type="match status" value="1"/>
</dbReference>
<keyword evidence="6" id="KW-0804">Transcription</keyword>
<dbReference type="InterPro" id="IPR025662">
    <property type="entry name" value="Sigma_54_int_dom_ATP-bd_1"/>
</dbReference>
<reference evidence="12 13" key="1">
    <citation type="submission" date="2016-10" db="EMBL/GenBank/DDBJ databases">
        <authorList>
            <person name="de Groot N.N."/>
        </authorList>
    </citation>
    <scope>NUCLEOTIDE SEQUENCE [LARGE SCALE GENOMIC DNA]</scope>
    <source>
        <strain evidence="12 13">APO</strain>
    </source>
</reference>
<evidence type="ECO:0000256" key="3">
    <source>
        <dbReference type="ARBA" id="ARBA00022840"/>
    </source>
</evidence>
<dbReference type="Pfam" id="PF25601">
    <property type="entry name" value="AAA_lid_14"/>
    <property type="match status" value="1"/>
</dbReference>
<dbReference type="PROSITE" id="PS00675">
    <property type="entry name" value="SIGMA54_INTERACT_1"/>
    <property type="match status" value="1"/>
</dbReference>
<dbReference type="GO" id="GO:0005524">
    <property type="term" value="F:ATP binding"/>
    <property type="evidence" value="ECO:0007669"/>
    <property type="project" value="UniProtKB-KW"/>
</dbReference>
<dbReference type="SUPFAM" id="SSF52540">
    <property type="entry name" value="P-loop containing nucleoside triphosphate hydrolases"/>
    <property type="match status" value="1"/>
</dbReference>
<feature type="coiled-coil region" evidence="9">
    <location>
        <begin position="403"/>
        <end position="432"/>
    </location>
</feature>
<dbReference type="InterPro" id="IPR001789">
    <property type="entry name" value="Sig_transdc_resp-reg_receiver"/>
</dbReference>
<feature type="domain" description="Response regulatory" evidence="11">
    <location>
        <begin position="3"/>
        <end position="117"/>
    </location>
</feature>
<dbReference type="InterPro" id="IPR011006">
    <property type="entry name" value="CheY-like_superfamily"/>
</dbReference>
<dbReference type="Proteomes" id="UP000199230">
    <property type="component" value="Unassembled WGS sequence"/>
</dbReference>
<feature type="modified residue" description="4-aspartylphosphate" evidence="8">
    <location>
        <position position="52"/>
    </location>
</feature>
<dbReference type="Gene3D" id="3.40.50.2300">
    <property type="match status" value="1"/>
</dbReference>
<dbReference type="SMART" id="SM00448">
    <property type="entry name" value="REC"/>
    <property type="match status" value="1"/>
</dbReference>
<dbReference type="InterPro" id="IPR009057">
    <property type="entry name" value="Homeodomain-like_sf"/>
</dbReference>
<dbReference type="InterPro" id="IPR025943">
    <property type="entry name" value="Sigma_54_int_dom_ATP-bd_2"/>
</dbReference>
<keyword evidence="2" id="KW-0547">Nucleotide-binding</keyword>
<accession>A0A1H3PI92</accession>
<gene>
    <name evidence="12" type="ORF">SAMN05192546_106212</name>
</gene>
<evidence type="ECO:0000256" key="5">
    <source>
        <dbReference type="ARBA" id="ARBA00023125"/>
    </source>
</evidence>
<evidence type="ECO:0000256" key="8">
    <source>
        <dbReference type="PROSITE-ProRule" id="PRU00169"/>
    </source>
</evidence>
<sequence>MQRLLVIEDEGHLREVLIYLLEEEGYLVDGVKDGIEGENRILSMAYDLVITDIKLPGKDGLSLLELKEKHHLNTAFVLITSYGSVESAVEAIKMGAEEYVTKPFRNDDLIRIVNRIMKYRQMERENKVYRQALEEKYKFSENVIGKSKAMRNVFDIIEKVASYDASVLISGDSGTGKEMIARALHFNSPRHKHHFVPINCAAIPENLLESEFFGYAKGAFTGAVGEKTGLFQQAEGGTILLDEISEMSHSLQVKLLRVLQDKEVRKVGALETSVVDVRILAATNKQLKEEVEKGNFREDLYYRLNVVNIDLPSLQQRKEDIPLLIDHFIDKYNQRYQRRVKGVNREVMTALLQYSWPGNVRELEHIIESALTLCEGEWIDLRHIQDKIQIQSNEIDIMIPQEERNLKRTLEKAKIKIEKEMIRRALEETDQNRTEAARLLGISHRSLMYKISDYEI</sequence>
<feature type="domain" description="Sigma-54 factor interaction" evidence="10">
    <location>
        <begin position="143"/>
        <end position="372"/>
    </location>
</feature>
<dbReference type="PROSITE" id="PS00688">
    <property type="entry name" value="SIGMA54_INTERACT_3"/>
    <property type="match status" value="1"/>
</dbReference>
<dbReference type="InterPro" id="IPR058031">
    <property type="entry name" value="AAA_lid_NorR"/>
</dbReference>
<dbReference type="CDD" id="cd00009">
    <property type="entry name" value="AAA"/>
    <property type="match status" value="1"/>
</dbReference>
<evidence type="ECO:0000256" key="9">
    <source>
        <dbReference type="SAM" id="Coils"/>
    </source>
</evidence>
<evidence type="ECO:0000313" key="12">
    <source>
        <dbReference type="EMBL" id="SDZ00575.1"/>
    </source>
</evidence>
<dbReference type="AlphaFoldDB" id="A0A1H3PI92"/>
<evidence type="ECO:0000256" key="7">
    <source>
        <dbReference type="ARBA" id="ARBA00024867"/>
    </source>
</evidence>
<dbReference type="InterPro" id="IPR025944">
    <property type="entry name" value="Sigma_54_int_dom_CS"/>
</dbReference>